<dbReference type="InterPro" id="IPR006158">
    <property type="entry name" value="Cobalamin-bd"/>
</dbReference>
<keyword evidence="4" id="KW-0413">Isomerase</keyword>
<feature type="domain" description="B12-binding" evidence="6">
    <location>
        <begin position="5"/>
        <end position="133"/>
    </location>
</feature>
<sequence>MTTGQGRCVLGMVGSDKHNKGIRTIARIFRDHGLEVVYIGEHNTSQQLAAVAVHEDADFVGVSFSNGNYLARAAEIVGALDEAGGADIAVVLGGLIHSEDVPELNRLGVAEAFGPTSSPEDILEAIDRLIERRRGTFETSNA</sequence>
<dbReference type="Gene3D" id="3.40.50.280">
    <property type="entry name" value="Cobalamin-binding domain"/>
    <property type="match status" value="1"/>
</dbReference>
<keyword evidence="3" id="KW-0479">Metal-binding</keyword>
<dbReference type="InterPro" id="IPR036724">
    <property type="entry name" value="Cobalamin-bd_sf"/>
</dbReference>
<comment type="caution">
    <text evidence="7">The sequence shown here is derived from an EMBL/GenBank/DDBJ whole genome shotgun (WGS) entry which is preliminary data.</text>
</comment>
<dbReference type="PROSITE" id="PS51332">
    <property type="entry name" value="B12_BINDING"/>
    <property type="match status" value="1"/>
</dbReference>
<dbReference type="GO" id="GO:0046872">
    <property type="term" value="F:metal ion binding"/>
    <property type="evidence" value="ECO:0007669"/>
    <property type="project" value="UniProtKB-KW"/>
</dbReference>
<dbReference type="NCBIfam" id="TIGR00640">
    <property type="entry name" value="acid_CoA_mut_C"/>
    <property type="match status" value="1"/>
</dbReference>
<keyword evidence="2" id="KW-0846">Cobalamin</keyword>
<comment type="cofactor">
    <cofactor evidence="1">
        <name>adenosylcob(III)alamin</name>
        <dbReference type="ChEBI" id="CHEBI:18408"/>
    </cofactor>
</comment>
<evidence type="ECO:0000256" key="2">
    <source>
        <dbReference type="ARBA" id="ARBA00022628"/>
    </source>
</evidence>
<dbReference type="InterPro" id="IPR006159">
    <property type="entry name" value="Acid_CoA_mut_C"/>
</dbReference>
<dbReference type="AlphaFoldDB" id="A0A417Y0U6"/>
<accession>A0A417Y0U6</accession>
<evidence type="ECO:0000259" key="6">
    <source>
        <dbReference type="PROSITE" id="PS51332"/>
    </source>
</evidence>
<evidence type="ECO:0000256" key="5">
    <source>
        <dbReference type="ARBA" id="ARBA00023285"/>
    </source>
</evidence>
<dbReference type="GO" id="GO:0016853">
    <property type="term" value="F:isomerase activity"/>
    <property type="evidence" value="ECO:0007669"/>
    <property type="project" value="UniProtKB-KW"/>
</dbReference>
<protein>
    <submittedName>
        <fullName evidence="7">Cobalamin-binding protein</fullName>
    </submittedName>
</protein>
<dbReference type="PANTHER" id="PTHR48101:SF1">
    <property type="entry name" value="METHYLMALONYL-COA MUTASE, LARGE SUBUNIT"/>
    <property type="match status" value="1"/>
</dbReference>
<name>A0A417Y0U6_9ACTN</name>
<dbReference type="Pfam" id="PF02310">
    <property type="entry name" value="B12-binding"/>
    <property type="match status" value="1"/>
</dbReference>
<gene>
    <name evidence="7" type="ORF">D0Z08_14890</name>
</gene>
<evidence type="ECO:0000313" key="7">
    <source>
        <dbReference type="EMBL" id="RHW26253.1"/>
    </source>
</evidence>
<reference evidence="7 8" key="1">
    <citation type="submission" date="2018-09" db="EMBL/GenBank/DDBJ databases">
        <title>Genome sequencing of Nocardioides immobilis CCTCC AB 2017083 for comparison to Nocardioides silvaticus.</title>
        <authorList>
            <person name="Li C."/>
            <person name="Wang G."/>
        </authorList>
    </citation>
    <scope>NUCLEOTIDE SEQUENCE [LARGE SCALE GENOMIC DNA]</scope>
    <source>
        <strain evidence="7 8">CCTCC AB 2017083</strain>
    </source>
</reference>
<evidence type="ECO:0000256" key="1">
    <source>
        <dbReference type="ARBA" id="ARBA00001922"/>
    </source>
</evidence>
<evidence type="ECO:0000256" key="4">
    <source>
        <dbReference type="ARBA" id="ARBA00023235"/>
    </source>
</evidence>
<dbReference type="Proteomes" id="UP000283644">
    <property type="component" value="Unassembled WGS sequence"/>
</dbReference>
<proteinExistence type="predicted"/>
<organism evidence="7 8">
    <name type="scientific">Nocardioides immobilis</name>
    <dbReference type="NCBI Taxonomy" id="2049295"/>
    <lineage>
        <taxon>Bacteria</taxon>
        <taxon>Bacillati</taxon>
        <taxon>Actinomycetota</taxon>
        <taxon>Actinomycetes</taxon>
        <taxon>Propionibacteriales</taxon>
        <taxon>Nocardioidaceae</taxon>
        <taxon>Nocardioides</taxon>
    </lineage>
</organism>
<keyword evidence="5" id="KW-0170">Cobalt</keyword>
<dbReference type="PANTHER" id="PTHR48101">
    <property type="entry name" value="METHYLMALONYL-COA MUTASE, MITOCHONDRIAL-RELATED"/>
    <property type="match status" value="1"/>
</dbReference>
<evidence type="ECO:0000313" key="8">
    <source>
        <dbReference type="Proteomes" id="UP000283644"/>
    </source>
</evidence>
<evidence type="ECO:0000256" key="3">
    <source>
        <dbReference type="ARBA" id="ARBA00022723"/>
    </source>
</evidence>
<dbReference type="SUPFAM" id="SSF52242">
    <property type="entry name" value="Cobalamin (vitamin B12)-binding domain"/>
    <property type="match status" value="1"/>
</dbReference>
<keyword evidence="8" id="KW-1185">Reference proteome</keyword>
<dbReference type="GO" id="GO:0031419">
    <property type="term" value="F:cobalamin binding"/>
    <property type="evidence" value="ECO:0007669"/>
    <property type="project" value="UniProtKB-KW"/>
</dbReference>
<dbReference type="OrthoDB" id="9788468at2"/>
<dbReference type="EMBL" id="QXGH01000018">
    <property type="protein sequence ID" value="RHW26253.1"/>
    <property type="molecule type" value="Genomic_DNA"/>
</dbReference>